<feature type="transmembrane region" description="Helical" evidence="7">
    <location>
        <begin position="546"/>
        <end position="570"/>
    </location>
</feature>
<dbReference type="OrthoDB" id="277931at2759"/>
<evidence type="ECO:0008006" key="10">
    <source>
        <dbReference type="Google" id="ProtNLM"/>
    </source>
</evidence>
<dbReference type="SUPFAM" id="SSF158682">
    <property type="entry name" value="TerB-like"/>
    <property type="match status" value="1"/>
</dbReference>
<feature type="compositionally biased region" description="Polar residues" evidence="6">
    <location>
        <begin position="378"/>
        <end position="390"/>
    </location>
</feature>
<dbReference type="AlphaFoldDB" id="A0A2T9ZIN6"/>
<feature type="compositionally biased region" description="Polar residues" evidence="6">
    <location>
        <begin position="857"/>
        <end position="878"/>
    </location>
</feature>
<dbReference type="InterPro" id="IPR007941">
    <property type="entry name" value="DUF726"/>
</dbReference>
<keyword evidence="9" id="KW-1185">Reference proteome</keyword>
<sequence>MNNSKVFSLPLPPVEASPNSQSRNSLNRPLQSKETLLYSHQNASSKSKRMSSVKSNSNSSIPLNRQSSSFLPSHTSKSQSSNIHSSRASIALTSSTDFSFEFSHSNKLFLQSPYQPSARKLSKLPSLTNSPQIHSYLVPPQNKKSISCPSSSKNHPRDSISSVSLMSNPSVQSCSSGSLDNIAIPSKSPSLRPSVASPNLSDGSPNPNTKSVDNQNSFKHMKPEDCRILDAKRKETQASSLDILSDTQKIAYVGIIYIIFTEMFGTLGVTFPEAVFSTSSFIQFFKRFMDKLYSHIQISKEEQKMIEALPRNNIRPCEMARSLLSHGDSIVLKSNEQISVSIASDTPPSNQLQKQQSPSSESIDSDISPNDSDENSSATTDPSNHSETLSKNDTLVLNSNSSVQEVVAVIPAQQPFQIDIRATLIVDLFLLILSDEVYDSRGRYLLRRVAEELDFPWFEVEKIERRITKQLCLYDYAAEVEKRTESNTNSHLQRRSPKSMTKRVAILGLATVGGGLVIGLSAGLLAPAIGAGIGATLGALGIANAGAFFGSVGGTVLITTSGTLAGSGIAGMKIANRTRDVESLELIPHIDIKCTNLIFTIPGWLFMKNKKVSQLPFALMDEIAGDVFSLVWDRDALLSLGASFNLLASELASTTVMQTLQHTVLPNLLGPLSIPMWLAKLGYILDNPWSTGIEMAKKAAPLFADALFHRVQGSRPVTLIGFSLGTVCIFNTLIELAKLDAFGIIEDVILLGAPISASDNEWRLATSVVGGRFINCYSSRDWVLKLMYRTSKIGFSDIAGLQPVLGNPRIENVDFSSEINAHAAYYKKIPYLLSKLGIQFSSLELDEDQSEKKDQARLQSAEDNQLSPKSSSKTITETKPTKPLSKENTESKSLSNQNNEDPSSQGIGYDLNDGDNPWDISINSILDKSKGITAKDFRTIEKAENSSQSPPKRGFFASLFRKKPKEVENTMEQIMYTQISHSNQDMSSDSEPEIDTLDCNSSLNTKTNPRALDGDKSFMENNTQKKGSLSKSDQDTILKSTDTDNLEEEFSRFGYSIKELDSTLPTFALEQS</sequence>
<dbReference type="PANTHER" id="PTHR17920:SF3">
    <property type="entry name" value="TRANSMEMBRANE AND COILED-COIL DOMAIN-CONTAINING PROTEIN 4"/>
    <property type="match status" value="1"/>
</dbReference>
<feature type="compositionally biased region" description="Polar residues" evidence="6">
    <location>
        <begin position="187"/>
        <end position="218"/>
    </location>
</feature>
<comment type="caution">
    <text evidence="8">The sequence shown here is derived from an EMBL/GenBank/DDBJ whole genome shotgun (WGS) entry which is preliminary data.</text>
</comment>
<evidence type="ECO:0000256" key="2">
    <source>
        <dbReference type="ARBA" id="ARBA00009824"/>
    </source>
</evidence>
<comment type="similarity">
    <text evidence="2">Belongs to the TMCO4 family.</text>
</comment>
<feature type="region of interest" description="Disordered" evidence="6">
    <location>
        <begin position="850"/>
        <end position="912"/>
    </location>
</feature>
<feature type="transmembrane region" description="Helical" evidence="7">
    <location>
        <begin position="504"/>
        <end position="526"/>
    </location>
</feature>
<dbReference type="EMBL" id="MBFS01000124">
    <property type="protein sequence ID" value="PVV04439.1"/>
    <property type="molecule type" value="Genomic_DNA"/>
</dbReference>
<evidence type="ECO:0000256" key="6">
    <source>
        <dbReference type="SAM" id="MobiDB-lite"/>
    </source>
</evidence>
<evidence type="ECO:0000313" key="8">
    <source>
        <dbReference type="EMBL" id="PVV04439.1"/>
    </source>
</evidence>
<comment type="subcellular location">
    <subcellularLocation>
        <location evidence="1">Membrane</location>
        <topology evidence="1">Multi-pass membrane protein</topology>
    </subcellularLocation>
</comment>
<dbReference type="InterPro" id="IPR029024">
    <property type="entry name" value="TerB-like"/>
</dbReference>
<feature type="region of interest" description="Disordered" evidence="6">
    <location>
        <begin position="132"/>
        <end position="219"/>
    </location>
</feature>
<feature type="compositionally biased region" description="Polar residues" evidence="6">
    <location>
        <begin position="61"/>
        <end position="83"/>
    </location>
</feature>
<keyword evidence="4 7" id="KW-1133">Transmembrane helix</keyword>
<dbReference type="GO" id="GO:0016020">
    <property type="term" value="C:membrane"/>
    <property type="evidence" value="ECO:0007669"/>
    <property type="project" value="UniProtKB-SubCell"/>
</dbReference>
<dbReference type="Proteomes" id="UP000245609">
    <property type="component" value="Unassembled WGS sequence"/>
</dbReference>
<dbReference type="PANTHER" id="PTHR17920">
    <property type="entry name" value="TRANSMEMBRANE AND COILED-COIL DOMAIN-CONTAINING PROTEIN 4 TMCO4"/>
    <property type="match status" value="1"/>
</dbReference>
<feature type="compositionally biased region" description="Polar residues" evidence="6">
    <location>
        <begin position="1019"/>
        <end position="1035"/>
    </location>
</feature>
<evidence type="ECO:0000256" key="5">
    <source>
        <dbReference type="ARBA" id="ARBA00023136"/>
    </source>
</evidence>
<feature type="compositionally biased region" description="Polar residues" evidence="6">
    <location>
        <begin position="998"/>
        <end position="1008"/>
    </location>
</feature>
<dbReference type="InterPro" id="IPR029058">
    <property type="entry name" value="AB_hydrolase_fold"/>
</dbReference>
<gene>
    <name evidence="8" type="ORF">BB560_001064</name>
</gene>
<feature type="compositionally biased region" description="Low complexity" evidence="6">
    <location>
        <begin position="357"/>
        <end position="370"/>
    </location>
</feature>
<feature type="region of interest" description="Disordered" evidence="6">
    <location>
        <begin position="343"/>
        <end position="390"/>
    </location>
</feature>
<keyword evidence="3 7" id="KW-0812">Transmembrane</keyword>
<accession>A0A2T9ZIN6</accession>
<feature type="region of interest" description="Disordered" evidence="6">
    <location>
        <begin position="1"/>
        <end position="83"/>
    </location>
</feature>
<dbReference type="Pfam" id="PF05277">
    <property type="entry name" value="DUF726"/>
    <property type="match status" value="1"/>
</dbReference>
<feature type="compositionally biased region" description="Polar residues" evidence="6">
    <location>
        <begin position="343"/>
        <end position="356"/>
    </location>
</feature>
<evidence type="ECO:0000256" key="7">
    <source>
        <dbReference type="SAM" id="Phobius"/>
    </source>
</evidence>
<feature type="compositionally biased region" description="Polar residues" evidence="6">
    <location>
        <begin position="142"/>
        <end position="179"/>
    </location>
</feature>
<evidence type="ECO:0000256" key="3">
    <source>
        <dbReference type="ARBA" id="ARBA00022692"/>
    </source>
</evidence>
<proteinExistence type="inferred from homology"/>
<evidence type="ECO:0000256" key="1">
    <source>
        <dbReference type="ARBA" id="ARBA00004141"/>
    </source>
</evidence>
<feature type="compositionally biased region" description="Polar residues" evidence="6">
    <location>
        <begin position="17"/>
        <end position="41"/>
    </location>
</feature>
<keyword evidence="5 7" id="KW-0472">Membrane</keyword>
<feature type="region of interest" description="Disordered" evidence="6">
    <location>
        <begin position="981"/>
        <end position="1035"/>
    </location>
</feature>
<name>A0A2T9ZIN6_9FUNG</name>
<evidence type="ECO:0000256" key="4">
    <source>
        <dbReference type="ARBA" id="ARBA00022989"/>
    </source>
</evidence>
<organism evidence="8 9">
    <name type="scientific">Smittium megazygosporum</name>
    <dbReference type="NCBI Taxonomy" id="133381"/>
    <lineage>
        <taxon>Eukaryota</taxon>
        <taxon>Fungi</taxon>
        <taxon>Fungi incertae sedis</taxon>
        <taxon>Zoopagomycota</taxon>
        <taxon>Kickxellomycotina</taxon>
        <taxon>Harpellomycetes</taxon>
        <taxon>Harpellales</taxon>
        <taxon>Legeriomycetaceae</taxon>
        <taxon>Smittium</taxon>
    </lineage>
</organism>
<evidence type="ECO:0000313" key="9">
    <source>
        <dbReference type="Proteomes" id="UP000245609"/>
    </source>
</evidence>
<feature type="compositionally biased region" description="Polar residues" evidence="6">
    <location>
        <begin position="891"/>
        <end position="906"/>
    </location>
</feature>
<protein>
    <recommendedName>
        <fullName evidence="10">DUF726-domain-containing protein</fullName>
    </recommendedName>
</protein>
<dbReference type="SUPFAM" id="SSF53474">
    <property type="entry name" value="alpha/beta-Hydrolases"/>
    <property type="match status" value="1"/>
</dbReference>
<reference evidence="8 9" key="1">
    <citation type="journal article" date="2018" name="MBio">
        <title>Comparative Genomics Reveals the Core Gene Toolbox for the Fungus-Insect Symbiosis.</title>
        <authorList>
            <person name="Wang Y."/>
            <person name="Stata M."/>
            <person name="Wang W."/>
            <person name="Stajich J.E."/>
            <person name="White M.M."/>
            <person name="Moncalvo J.M."/>
        </authorList>
    </citation>
    <scope>NUCLEOTIDE SEQUENCE [LARGE SCALE GENOMIC DNA]</scope>
    <source>
        <strain evidence="8 9">SC-DP-2</strain>
    </source>
</reference>